<dbReference type="Proteomes" id="UP000624709">
    <property type="component" value="Unassembled WGS sequence"/>
</dbReference>
<sequence length="70" mass="8009">MLEEDVPVDDGSSDLPRLLRRTADEIEKRNLESMDIFDLTTSQEMTADGPWWSATIYWSPDADEPARPQP</sequence>
<accession>A0ABQ4BTI9</accession>
<reference evidence="1 2" key="1">
    <citation type="submission" date="2021-01" db="EMBL/GenBank/DDBJ databases">
        <title>Whole genome shotgun sequence of Actinoplanes palleronii NBRC 14916.</title>
        <authorList>
            <person name="Komaki H."/>
            <person name="Tamura T."/>
        </authorList>
    </citation>
    <scope>NUCLEOTIDE SEQUENCE [LARGE SCALE GENOMIC DNA]</scope>
    <source>
        <strain evidence="1 2">NBRC 14916</strain>
    </source>
</reference>
<protein>
    <submittedName>
        <fullName evidence="1">Uncharacterized protein</fullName>
    </submittedName>
</protein>
<evidence type="ECO:0000313" key="1">
    <source>
        <dbReference type="EMBL" id="GIE73967.1"/>
    </source>
</evidence>
<evidence type="ECO:0000313" key="2">
    <source>
        <dbReference type="Proteomes" id="UP000624709"/>
    </source>
</evidence>
<dbReference type="EMBL" id="BOMS01000201">
    <property type="protein sequence ID" value="GIE73967.1"/>
    <property type="molecule type" value="Genomic_DNA"/>
</dbReference>
<proteinExistence type="predicted"/>
<name>A0ABQ4BTI9_9ACTN</name>
<organism evidence="1 2">
    <name type="scientific">Actinoplanes palleronii</name>
    <dbReference type="NCBI Taxonomy" id="113570"/>
    <lineage>
        <taxon>Bacteria</taxon>
        <taxon>Bacillati</taxon>
        <taxon>Actinomycetota</taxon>
        <taxon>Actinomycetes</taxon>
        <taxon>Micromonosporales</taxon>
        <taxon>Micromonosporaceae</taxon>
        <taxon>Actinoplanes</taxon>
    </lineage>
</organism>
<dbReference type="RefSeq" id="WP_203831502.1">
    <property type="nucleotide sequence ID" value="NZ_BAAATY010000085.1"/>
</dbReference>
<keyword evidence="2" id="KW-1185">Reference proteome</keyword>
<gene>
    <name evidence="1" type="ORF">Apa02nite_100750</name>
</gene>
<comment type="caution">
    <text evidence="1">The sequence shown here is derived from an EMBL/GenBank/DDBJ whole genome shotgun (WGS) entry which is preliminary data.</text>
</comment>